<dbReference type="EMBL" id="JARXRM010000009">
    <property type="protein sequence ID" value="MDH5821673.1"/>
    <property type="molecule type" value="Genomic_DNA"/>
</dbReference>
<keyword evidence="5 11" id="KW-0547">Nucleotide-binding</keyword>
<keyword evidence="2 11" id="KW-1003">Cell membrane</keyword>
<evidence type="ECO:0000256" key="2">
    <source>
        <dbReference type="ARBA" id="ARBA00022475"/>
    </source>
</evidence>
<name>A0ABT6J4D1_9GAMM</name>
<protein>
    <recommendedName>
        <fullName evidence="11">Potassium-transporting ATPase KdpC subunit</fullName>
    </recommendedName>
    <alternativeName>
        <fullName evidence="11">ATP phosphohydrolase [potassium-transporting] C chain</fullName>
    </alternativeName>
    <alternativeName>
        <fullName evidence="11">Potassium-binding and translocating subunit C</fullName>
    </alternativeName>
    <alternativeName>
        <fullName evidence="11">Potassium-translocating ATPase C chain</fullName>
    </alternativeName>
</protein>
<comment type="function">
    <text evidence="11">Part of the high-affinity ATP-driven potassium transport (or Kdp) system, which catalyzes the hydrolysis of ATP coupled with the electrogenic transport of potassium into the cytoplasm. This subunit acts as a catalytic chaperone that increases the ATP-binding affinity of the ATP-hydrolyzing subunit KdpB by the formation of a transient KdpB/KdpC/ATP ternary complex.</text>
</comment>
<comment type="caution">
    <text evidence="12">The sequence shown here is derived from an EMBL/GenBank/DDBJ whole genome shotgun (WGS) entry which is preliminary data.</text>
</comment>
<keyword evidence="7 11" id="KW-0630">Potassium</keyword>
<evidence type="ECO:0000256" key="3">
    <source>
        <dbReference type="ARBA" id="ARBA00022538"/>
    </source>
</evidence>
<evidence type="ECO:0000256" key="1">
    <source>
        <dbReference type="ARBA" id="ARBA00022448"/>
    </source>
</evidence>
<dbReference type="NCBIfam" id="NF001454">
    <property type="entry name" value="PRK00315.1"/>
    <property type="match status" value="1"/>
</dbReference>
<proteinExistence type="inferred from homology"/>
<reference evidence="12 13" key="1">
    <citation type="submission" date="2023-04" db="EMBL/GenBank/DDBJ databases">
        <title>Luteimonas endophyticus RD2P54.</title>
        <authorList>
            <person name="Sun J.-Q."/>
        </authorList>
    </citation>
    <scope>NUCLEOTIDE SEQUENCE [LARGE SCALE GENOMIC DNA]</scope>
    <source>
        <strain evidence="12 13">RD2P54</strain>
    </source>
</reference>
<organism evidence="12 13">
    <name type="scientific">Luteimonas endophytica</name>
    <dbReference type="NCBI Taxonomy" id="3042023"/>
    <lineage>
        <taxon>Bacteria</taxon>
        <taxon>Pseudomonadati</taxon>
        <taxon>Pseudomonadota</taxon>
        <taxon>Gammaproteobacteria</taxon>
        <taxon>Lysobacterales</taxon>
        <taxon>Lysobacteraceae</taxon>
        <taxon>Luteimonas</taxon>
    </lineage>
</organism>
<evidence type="ECO:0000256" key="11">
    <source>
        <dbReference type="HAMAP-Rule" id="MF_00276"/>
    </source>
</evidence>
<gene>
    <name evidence="11 12" type="primary">kdpC</name>
    <name evidence="12" type="ORF">QFW77_01515</name>
</gene>
<evidence type="ECO:0000256" key="10">
    <source>
        <dbReference type="ARBA" id="ARBA00023136"/>
    </source>
</evidence>
<dbReference type="HAMAP" id="MF_00276">
    <property type="entry name" value="KdpC"/>
    <property type="match status" value="1"/>
</dbReference>
<keyword evidence="10 11" id="KW-0472">Membrane</keyword>
<accession>A0ABT6J4D1</accession>
<dbReference type="InterPro" id="IPR003820">
    <property type="entry name" value="KdpC"/>
</dbReference>
<keyword evidence="6 11" id="KW-0067">ATP-binding</keyword>
<keyword evidence="3 11" id="KW-0633">Potassium transport</keyword>
<dbReference type="Pfam" id="PF02669">
    <property type="entry name" value="KdpC"/>
    <property type="match status" value="1"/>
</dbReference>
<feature type="transmembrane region" description="Helical" evidence="11">
    <location>
        <begin position="21"/>
        <end position="43"/>
    </location>
</feature>
<evidence type="ECO:0000256" key="8">
    <source>
        <dbReference type="ARBA" id="ARBA00022989"/>
    </source>
</evidence>
<dbReference type="NCBIfam" id="TIGR00681">
    <property type="entry name" value="kdpC"/>
    <property type="match status" value="1"/>
</dbReference>
<comment type="similarity">
    <text evidence="11">Belongs to the KdpC family.</text>
</comment>
<evidence type="ECO:0000256" key="5">
    <source>
        <dbReference type="ARBA" id="ARBA00022741"/>
    </source>
</evidence>
<evidence type="ECO:0000313" key="13">
    <source>
        <dbReference type="Proteomes" id="UP001156940"/>
    </source>
</evidence>
<keyword evidence="8 11" id="KW-1133">Transmembrane helix</keyword>
<evidence type="ECO:0000256" key="4">
    <source>
        <dbReference type="ARBA" id="ARBA00022692"/>
    </source>
</evidence>
<keyword evidence="9 11" id="KW-0406">Ion transport</keyword>
<dbReference type="PANTHER" id="PTHR30042">
    <property type="entry name" value="POTASSIUM-TRANSPORTING ATPASE C CHAIN"/>
    <property type="match status" value="1"/>
</dbReference>
<comment type="subunit">
    <text evidence="11">The system is composed of three essential subunits: KdpA, KdpB and KdpC.</text>
</comment>
<keyword evidence="13" id="KW-1185">Reference proteome</keyword>
<keyword evidence="4 11" id="KW-0812">Transmembrane</keyword>
<evidence type="ECO:0000256" key="6">
    <source>
        <dbReference type="ARBA" id="ARBA00022840"/>
    </source>
</evidence>
<keyword evidence="1 11" id="KW-0813">Transport</keyword>
<evidence type="ECO:0000256" key="9">
    <source>
        <dbReference type="ARBA" id="ARBA00023065"/>
    </source>
</evidence>
<dbReference type="PIRSF" id="PIRSF001296">
    <property type="entry name" value="K_ATPase_KdpC"/>
    <property type="match status" value="1"/>
</dbReference>
<dbReference type="PANTHER" id="PTHR30042:SF2">
    <property type="entry name" value="POTASSIUM-TRANSPORTING ATPASE KDPC SUBUNIT"/>
    <property type="match status" value="1"/>
</dbReference>
<dbReference type="Proteomes" id="UP001156940">
    <property type="component" value="Unassembled WGS sequence"/>
</dbReference>
<comment type="subcellular location">
    <subcellularLocation>
        <location evidence="11">Cell membrane</location>
        <topology evidence="11">Single-pass membrane protein</topology>
    </subcellularLocation>
</comment>
<dbReference type="RefSeq" id="WP_280572408.1">
    <property type="nucleotide sequence ID" value="NZ_JARXRM010000009.1"/>
</dbReference>
<evidence type="ECO:0000313" key="12">
    <source>
        <dbReference type="EMBL" id="MDH5821673.1"/>
    </source>
</evidence>
<evidence type="ECO:0000256" key="7">
    <source>
        <dbReference type="ARBA" id="ARBA00022958"/>
    </source>
</evidence>
<sequence>MNRSTPSARPMRLGALDERASLRAATAFAGVILLGFGLLYALLGAGLGRVLFPHQATGSLIVVDGQVRGSELVAQPFVGEGYFRPRPSAAGYDPMAVSGSNLARSNPDLRARIDGAVAEVAAREGIPAGKVPGEMVTRSGGGLDPHVSPATARVQAARVARARGLPPVRVEALIAAHTEAPTLGVIGQPRVNVVRLNLALDALR</sequence>